<sequence length="92" mass="10939">MDFDSIHLWSNSTIVISWIHCVPKELKTFICNQVSKIQELSSCDQWHHVASDENLESILYRGQFPEEQCKNHLWWYGPEFFQGSRYMEGISE</sequence>
<dbReference type="EMBL" id="BPLQ01010834">
    <property type="protein sequence ID" value="GIY53885.1"/>
    <property type="molecule type" value="Genomic_DNA"/>
</dbReference>
<name>A0AAV4U862_9ARAC</name>
<organism evidence="1 2">
    <name type="scientific">Caerostris darwini</name>
    <dbReference type="NCBI Taxonomy" id="1538125"/>
    <lineage>
        <taxon>Eukaryota</taxon>
        <taxon>Metazoa</taxon>
        <taxon>Ecdysozoa</taxon>
        <taxon>Arthropoda</taxon>
        <taxon>Chelicerata</taxon>
        <taxon>Arachnida</taxon>
        <taxon>Araneae</taxon>
        <taxon>Araneomorphae</taxon>
        <taxon>Entelegynae</taxon>
        <taxon>Araneoidea</taxon>
        <taxon>Araneidae</taxon>
        <taxon>Caerostris</taxon>
    </lineage>
</organism>
<proteinExistence type="predicted"/>
<dbReference type="Proteomes" id="UP001054837">
    <property type="component" value="Unassembled WGS sequence"/>
</dbReference>
<protein>
    <submittedName>
        <fullName evidence="1">Integrase catalytic domain-containing protein</fullName>
    </submittedName>
</protein>
<evidence type="ECO:0000313" key="2">
    <source>
        <dbReference type="Proteomes" id="UP001054837"/>
    </source>
</evidence>
<evidence type="ECO:0000313" key="1">
    <source>
        <dbReference type="EMBL" id="GIY53885.1"/>
    </source>
</evidence>
<comment type="caution">
    <text evidence="1">The sequence shown here is derived from an EMBL/GenBank/DDBJ whole genome shotgun (WGS) entry which is preliminary data.</text>
</comment>
<accession>A0AAV4U862</accession>
<reference evidence="1 2" key="1">
    <citation type="submission" date="2021-06" db="EMBL/GenBank/DDBJ databases">
        <title>Caerostris darwini draft genome.</title>
        <authorList>
            <person name="Kono N."/>
            <person name="Arakawa K."/>
        </authorList>
    </citation>
    <scope>NUCLEOTIDE SEQUENCE [LARGE SCALE GENOMIC DNA]</scope>
</reference>
<dbReference type="PANTHER" id="PTHR22955">
    <property type="entry name" value="RETROTRANSPOSON"/>
    <property type="match status" value="1"/>
</dbReference>
<keyword evidence="2" id="KW-1185">Reference proteome</keyword>
<dbReference type="PANTHER" id="PTHR22955:SF77">
    <property type="entry name" value="ASPARTIC PUTATIVE DOMAIN-CONTAINING PROTEIN-RELATED"/>
    <property type="match status" value="1"/>
</dbReference>
<gene>
    <name evidence="1" type="primary">AVEN_37970_1</name>
    <name evidence="1" type="ORF">CDAR_87031</name>
</gene>
<dbReference type="AlphaFoldDB" id="A0AAV4U862"/>